<sequence>MSLKDKDQLLIDSIIKLLNKNNYTIIKDFDNLIEDKDFFESNEDPQPRVARWIVRLSEYSFRIEYRPGKLNGNADSLSRWPIENNDKVHEKNLDAYFNVIIFTDCQTGQQTEDKNIAQLI</sequence>
<proteinExistence type="predicted"/>
<evidence type="ECO:0000313" key="1">
    <source>
        <dbReference type="EMBL" id="CAF0877483.1"/>
    </source>
</evidence>
<evidence type="ECO:0000313" key="2">
    <source>
        <dbReference type="Proteomes" id="UP000663879"/>
    </source>
</evidence>
<gene>
    <name evidence="1" type="ORF">OXX778_LOCUS10243</name>
</gene>
<evidence type="ECO:0008006" key="3">
    <source>
        <dbReference type="Google" id="ProtNLM"/>
    </source>
</evidence>
<accession>A0A813XY95</accession>
<dbReference type="Proteomes" id="UP000663879">
    <property type="component" value="Unassembled WGS sequence"/>
</dbReference>
<organism evidence="1 2">
    <name type="scientific">Brachionus calyciflorus</name>
    <dbReference type="NCBI Taxonomy" id="104777"/>
    <lineage>
        <taxon>Eukaryota</taxon>
        <taxon>Metazoa</taxon>
        <taxon>Spiralia</taxon>
        <taxon>Gnathifera</taxon>
        <taxon>Rotifera</taxon>
        <taxon>Eurotatoria</taxon>
        <taxon>Monogononta</taxon>
        <taxon>Pseudotrocha</taxon>
        <taxon>Ploima</taxon>
        <taxon>Brachionidae</taxon>
        <taxon>Brachionus</taxon>
    </lineage>
</organism>
<dbReference type="EMBL" id="CAJNOC010001601">
    <property type="protein sequence ID" value="CAF0877483.1"/>
    <property type="molecule type" value="Genomic_DNA"/>
</dbReference>
<keyword evidence="2" id="KW-1185">Reference proteome</keyword>
<dbReference type="OrthoDB" id="7555456at2759"/>
<dbReference type="AlphaFoldDB" id="A0A813XY95"/>
<reference evidence="1" key="1">
    <citation type="submission" date="2021-02" db="EMBL/GenBank/DDBJ databases">
        <authorList>
            <person name="Nowell W R."/>
        </authorList>
    </citation>
    <scope>NUCLEOTIDE SEQUENCE</scope>
    <source>
        <strain evidence="1">Ploen Becks lab</strain>
    </source>
</reference>
<protein>
    <recommendedName>
        <fullName evidence="3">Reverse transcriptase RNase H-like domain-containing protein</fullName>
    </recommendedName>
</protein>
<name>A0A813XY95_9BILA</name>
<comment type="caution">
    <text evidence="1">The sequence shown here is derived from an EMBL/GenBank/DDBJ whole genome shotgun (WGS) entry which is preliminary data.</text>
</comment>